<dbReference type="RefSeq" id="WP_089671523.1">
    <property type="nucleotide sequence ID" value="NZ_CP024845.1"/>
</dbReference>
<keyword evidence="4" id="KW-1185">Reference proteome</keyword>
<dbReference type="Gene3D" id="3.40.50.300">
    <property type="entry name" value="P-loop containing nucleotide triphosphate hydrolases"/>
    <property type="match status" value="1"/>
</dbReference>
<dbReference type="SUPFAM" id="SSF52540">
    <property type="entry name" value="P-loop containing nucleoside triphosphate hydrolases"/>
    <property type="match status" value="1"/>
</dbReference>
<organism evidence="3 4">
    <name type="scientific">Halohasta litchfieldiae</name>
    <dbReference type="NCBI Taxonomy" id="1073996"/>
    <lineage>
        <taxon>Archaea</taxon>
        <taxon>Methanobacteriati</taxon>
        <taxon>Methanobacteriota</taxon>
        <taxon>Stenosarchaea group</taxon>
        <taxon>Halobacteria</taxon>
        <taxon>Halobacteriales</taxon>
        <taxon>Haloferacaceae</taxon>
        <taxon>Halohasta</taxon>
    </lineage>
</organism>
<dbReference type="AlphaFoldDB" id="A0A1H6T4T0"/>
<evidence type="ECO:0000313" key="3">
    <source>
        <dbReference type="EMBL" id="SEI71245.1"/>
    </source>
</evidence>
<dbReference type="OrthoDB" id="49711at2157"/>
<dbReference type="InterPro" id="IPR027417">
    <property type="entry name" value="P-loop_NTPase"/>
</dbReference>
<gene>
    <name evidence="3" type="ORF">SAMN05444271_10666</name>
</gene>
<proteinExistence type="predicted"/>
<keyword evidence="1" id="KW-0547">Nucleotide-binding</keyword>
<dbReference type="PANTHER" id="PTHR43637:SF2">
    <property type="entry name" value="PROTEIN GVPD 1"/>
    <property type="match status" value="1"/>
</dbReference>
<dbReference type="Proteomes" id="UP000198888">
    <property type="component" value="Unassembled WGS sequence"/>
</dbReference>
<accession>A0A2H4PXY5</accession>
<dbReference type="GO" id="GO:0005524">
    <property type="term" value="F:ATP binding"/>
    <property type="evidence" value="ECO:0007669"/>
    <property type="project" value="UniProtKB-KW"/>
</dbReference>
<accession>A0A1H6T4T0</accession>
<dbReference type="Pfam" id="PF23442">
    <property type="entry name" value="DUF7125"/>
    <property type="match status" value="1"/>
</dbReference>
<dbReference type="InterPro" id="IPR055549">
    <property type="entry name" value="DUF7125"/>
</dbReference>
<name>A0A1H6T4T0_9EURY</name>
<dbReference type="EMBL" id="FNYR01000006">
    <property type="protein sequence ID" value="SEI71245.1"/>
    <property type="molecule type" value="Genomic_DNA"/>
</dbReference>
<keyword evidence="2" id="KW-0067">ATP-binding</keyword>
<reference evidence="3 4" key="1">
    <citation type="submission" date="2016-10" db="EMBL/GenBank/DDBJ databases">
        <authorList>
            <person name="de Groot N.N."/>
        </authorList>
    </citation>
    <scope>NUCLEOTIDE SEQUENCE [LARGE SCALE GENOMIC DNA]</scope>
    <source>
        <strain evidence="3 4">DSM 22187</strain>
    </source>
</reference>
<dbReference type="GeneID" id="35000969"/>
<dbReference type="KEGG" id="hae:halTADL_0135"/>
<sequence>MSRRLSTGIDVLDRQLDGGIPTGSIVLFSADPASQSELLLYEVTAVRMALYLTTIRSDQAVQDALDRTSRYTKVGEPTIRDIGVEAPLDQGNKLLGTLPTESTLIIDTLDPLERQEASRYRYFLNQLQTQMRNTESIAILHAMDGRSVPELRDVTEHMADVVFHLNTEIQGTEIVNRLSVPKFRGGRALDETIKLKLSTGVSIDTSRDIA</sequence>
<dbReference type="STRING" id="1073996.SAMN05444271_10666"/>
<evidence type="ECO:0000313" key="4">
    <source>
        <dbReference type="Proteomes" id="UP000198888"/>
    </source>
</evidence>
<dbReference type="PANTHER" id="PTHR43637">
    <property type="entry name" value="UPF0273 PROTEIN TM_0370"/>
    <property type="match status" value="1"/>
</dbReference>
<evidence type="ECO:0000256" key="1">
    <source>
        <dbReference type="ARBA" id="ARBA00022741"/>
    </source>
</evidence>
<protein>
    <submittedName>
        <fullName evidence="3">RecA-superfamily ATPase, KaiC/GvpD/RAD55 family</fullName>
    </submittedName>
</protein>
<evidence type="ECO:0000256" key="2">
    <source>
        <dbReference type="ARBA" id="ARBA00022840"/>
    </source>
</evidence>